<dbReference type="Proteomes" id="UP001359485">
    <property type="component" value="Unassembled WGS sequence"/>
</dbReference>
<proteinExistence type="predicted"/>
<evidence type="ECO:0000313" key="1">
    <source>
        <dbReference type="EMBL" id="KAK6637602.1"/>
    </source>
</evidence>
<reference evidence="1 2" key="1">
    <citation type="submission" date="2023-09" db="EMBL/GenBank/DDBJ databases">
        <title>Genomes of two closely related lineages of the louse Polyplax serrata with different host specificities.</title>
        <authorList>
            <person name="Martinu J."/>
            <person name="Tarabai H."/>
            <person name="Stefka J."/>
            <person name="Hypsa V."/>
        </authorList>
    </citation>
    <scope>NUCLEOTIDE SEQUENCE [LARGE SCALE GENOMIC DNA]</scope>
    <source>
        <strain evidence="1">98ZLc_SE</strain>
    </source>
</reference>
<name>A0ABR1B7M3_POLSC</name>
<evidence type="ECO:0000313" key="2">
    <source>
        <dbReference type="Proteomes" id="UP001359485"/>
    </source>
</evidence>
<organism evidence="1 2">
    <name type="scientific">Polyplax serrata</name>
    <name type="common">Common mouse louse</name>
    <dbReference type="NCBI Taxonomy" id="468196"/>
    <lineage>
        <taxon>Eukaryota</taxon>
        <taxon>Metazoa</taxon>
        <taxon>Ecdysozoa</taxon>
        <taxon>Arthropoda</taxon>
        <taxon>Hexapoda</taxon>
        <taxon>Insecta</taxon>
        <taxon>Pterygota</taxon>
        <taxon>Neoptera</taxon>
        <taxon>Paraneoptera</taxon>
        <taxon>Psocodea</taxon>
        <taxon>Troctomorpha</taxon>
        <taxon>Phthiraptera</taxon>
        <taxon>Anoplura</taxon>
        <taxon>Polyplacidae</taxon>
        <taxon>Polyplax</taxon>
    </lineage>
</organism>
<keyword evidence="2" id="KW-1185">Reference proteome</keyword>
<dbReference type="EMBL" id="JAWJWF010000002">
    <property type="protein sequence ID" value="KAK6637602.1"/>
    <property type="molecule type" value="Genomic_DNA"/>
</dbReference>
<accession>A0ABR1B7M3</accession>
<sequence>MKTLITHRITLESNIPVITTHTSGDVAACLTDIPKDCIPFELGGTLDSTLDELNEATYRNIVAMKTWFRENEKLKSDESKRDGDLRENLLFGCNGTFRALEID</sequence>
<gene>
    <name evidence="1" type="ORF">RUM44_008024</name>
</gene>
<protein>
    <submittedName>
        <fullName evidence="1">Uncharacterized protein</fullName>
    </submittedName>
</protein>
<comment type="caution">
    <text evidence="1">The sequence shown here is derived from an EMBL/GenBank/DDBJ whole genome shotgun (WGS) entry which is preliminary data.</text>
</comment>